<dbReference type="Gene3D" id="2.60.120.200">
    <property type="match status" value="1"/>
</dbReference>
<evidence type="ECO:0000313" key="4">
    <source>
        <dbReference type="EMBL" id="XBH03189.1"/>
    </source>
</evidence>
<dbReference type="InterPro" id="IPR013783">
    <property type="entry name" value="Ig-like_fold"/>
</dbReference>
<dbReference type="Gene3D" id="2.60.40.10">
    <property type="entry name" value="Immunoglobulins"/>
    <property type="match status" value="2"/>
</dbReference>
<dbReference type="Pfam" id="PF13313">
    <property type="entry name" value="DUF4082"/>
    <property type="match status" value="3"/>
</dbReference>
<dbReference type="InterPro" id="IPR014755">
    <property type="entry name" value="Cu-Rt/internalin_Ig-like"/>
</dbReference>
<dbReference type="SUPFAM" id="SSF49899">
    <property type="entry name" value="Concanavalin A-like lectins/glucanases"/>
    <property type="match status" value="1"/>
</dbReference>
<evidence type="ECO:0000256" key="1">
    <source>
        <dbReference type="ARBA" id="ARBA00022729"/>
    </source>
</evidence>
<evidence type="ECO:0000259" key="3">
    <source>
        <dbReference type="SMART" id="SM00560"/>
    </source>
</evidence>
<dbReference type="InterPro" id="IPR025141">
    <property type="entry name" value="DUF4082"/>
</dbReference>
<dbReference type="Gene3D" id="2.60.40.650">
    <property type="match status" value="1"/>
</dbReference>
<protein>
    <submittedName>
        <fullName evidence="4">DUF4082 domain-containing protein</fullName>
    </submittedName>
</protein>
<dbReference type="SMART" id="SM00560">
    <property type="entry name" value="LamGL"/>
    <property type="match status" value="1"/>
</dbReference>
<dbReference type="InterPro" id="IPR032812">
    <property type="entry name" value="SbsA_Ig"/>
</dbReference>
<sequence length="1957" mass="203740">MARPSLEPLEEKILFAVNPIIAENQLPGTPQSEWDILGSGDTSIQGFATDISVDQGQTVSFKINDSAIAPYLIDIYRMGYYQGNGARKVATIPSSQTLRVAQPAPLTDSSTGLIDAGNWSVTASWAVPSTATSGIYLARLKREDTGGASFIYFVVRDDDGHSDLLFQTSDTTWQAYNDWGGASFYTGPLGANPSRAYKISYNRPFMTRTSTYGGRDFVFGEEYPMVRWLEANGYNVSYFTGMDSDRYGAEILEHQGFLSVGHDEYWSGGQRANVEAARDAGVNLAFFSANEVYWKTRWEPSIDASHTPYRTLVCYKETIAAAKIDPLPNVWTGTWRDPRYRTVGDGGLSENSLTGQIWVVNRGPAMETGTSFTVPEADGKLRFWRNTAVAALAPGQTATLGDKVLGYEWDEDRDNEFRPDGLIRMSSTTQDVPQLLDDSYVNCPFGGSGANPGGVCASCGCVVRPGTATHSLTLYRASSGALVFGAGTVQWSWGLDGTHDGGPTTPDQSMRQATLNLFADMGVQPGTIQSGLVYATMTTDAIGPTSVITSPSAGTNLQVGVPITITGTASDTGGGRVGGIEVSVDGGKTWRRALGRENWTYSWTPTISGLILIQSRATDDSANIGAPSASLSVNVSLLATPSTGLVASFNFNAGSGTTVTDISGFGNNGSISNATWSTSGHAGSALSFNGTNSWVTIANSSSLNLSSGMTLEAWVRPSNTNSSNPILVKEGNGTAPYALYASDPVMPVAFLNANSATSTAAPSYQSLVANTWNHVAATYDGTTLRLYVNGALMSQANPTAGILSSTGALRIGGDSVFSNEFFNGLIDDVRVYNRALSLAEVQTDMSTPVGGVMDSTAPTASISSPAASATLVGTNTIVANVSDNTGIAGVQFLINGTPVGVEDIAAPFSLAWNTTKVANGSYVLSSRARDMAGNFTTSSGVTVTVNNPADLTAPTVRLTTPYTNSTVGGQFVLGAFASDNIGITGVQFKANGANLGAMDSTAPYRLNASLSAGTYTITAVATDARGNQTTSAPFTLTVDLAAPTITSQSPVPGATNVATNSGVRVTFNEPIRPDTLRISLTGPDGASPGIVQYDFSTNTARFVNFAELDPSTTYTASVNGVTDLAGNILSPFSWTFTTASVINGTSLWEGEPTPDVASETDRSAVEVGLKFTSDTSGFITGARFYKGPSNTGAHVAHLWSATGTLLATAPFIGETPTGWQQVLFATPVAIAANTTYVISYFAPVGGYALNSGYFTNKGFDNRNLHAPSSATSGGNGVYKYGSSGGFPNATYNGSNYWVDPIFSTAASPPVDSTPPTVTTRTPVANATDVSSAIVISATFNETLLAGTAMISLTGPGGAVAGSVTYDNATNTVRFTPSASLNALTTYTVTVSGARDLANNAMASLSWNFSTAAASTTRSLWNNSVVPIVASDSDTSAVEVGVKFTSDTVGTITGVRFYKGPTNSGVHVAHLWSATGTLLASANFIGETATGWQQAFFTTPVAITANTTYVVSYYAPVGGYAVDNGYFTTKGYDNGNLHAPSSAVSGGNGVYKYGSGGGFPTETYLGSNYWVDPIFTGTALDTTPPTVTTRTPVANATDVSSVIVISATFNETLLAGTAMISLTGPGGAVAGSVTYDNATNTVRFTPSASLNALTTYTVTVSGARDLANNAMASLSWNFSTAAASTTRSLWNNSVVPTVTSESDTNAVEVGVKFTSDTAGFITGVRFYKGPTNSGVHVAHLWSATGTLLASANFIGETATGWQQAFFTTPVAITANTTYVVSYYAPVGGYAVDNGYFTTNGVNNGNLHAPSSAVSGGNGVYKYGSGGGFPTETYLGSNYWVDPIFSSGSLATEFTDSTPPTIIAQTPDENAADIAITSAVSATFSEPLQAGTVVMTLTGPAGVVSGSVSYDNTTRTAILIPLAPLVSQATYLVNVSGAKDLEDNVMEGLSWTFTTAAVS</sequence>
<reference evidence="4" key="1">
    <citation type="submission" date="2024-05" db="EMBL/GenBank/DDBJ databases">
        <title>Planctomycetes of the genus Singulisphaera possess chitinolytic capabilities.</title>
        <authorList>
            <person name="Ivanova A."/>
        </authorList>
    </citation>
    <scope>NUCLEOTIDE SEQUENCE</scope>
    <source>
        <strain evidence="4">Ch08T</strain>
    </source>
</reference>
<dbReference type="PANTHER" id="PTHR42535">
    <property type="entry name" value="OOKINETE PROTEIN, PUTATIVE-RELATED"/>
    <property type="match status" value="1"/>
</dbReference>
<dbReference type="Pfam" id="PF13205">
    <property type="entry name" value="Big_5"/>
    <property type="match status" value="4"/>
</dbReference>
<dbReference type="Pfam" id="PF17957">
    <property type="entry name" value="Big_7"/>
    <property type="match status" value="3"/>
</dbReference>
<keyword evidence="1" id="KW-0732">Signal</keyword>
<dbReference type="InterPro" id="IPR013320">
    <property type="entry name" value="ConA-like_dom_sf"/>
</dbReference>
<dbReference type="InterPro" id="IPR046540">
    <property type="entry name" value="DMFA2_C"/>
</dbReference>
<dbReference type="Gene3D" id="2.60.40.1220">
    <property type="match status" value="4"/>
</dbReference>
<dbReference type="RefSeq" id="WP_406695926.1">
    <property type="nucleotide sequence ID" value="NZ_CP155447.1"/>
</dbReference>
<dbReference type="InterPro" id="IPR006558">
    <property type="entry name" value="LamG-like"/>
</dbReference>
<evidence type="ECO:0000256" key="2">
    <source>
        <dbReference type="ARBA" id="ARBA00023157"/>
    </source>
</evidence>
<accession>A0AAU7CDX2</accession>
<dbReference type="InterPro" id="IPR014756">
    <property type="entry name" value="Ig_E-set"/>
</dbReference>
<feature type="domain" description="LamG-like jellyroll fold" evidence="3">
    <location>
        <begin position="707"/>
        <end position="839"/>
    </location>
</feature>
<keyword evidence="2" id="KW-1015">Disulfide bond</keyword>
<proteinExistence type="predicted"/>
<organism evidence="4">
    <name type="scientific">Singulisphaera sp. Ch08</name>
    <dbReference type="NCBI Taxonomy" id="3120278"/>
    <lineage>
        <taxon>Bacteria</taxon>
        <taxon>Pseudomonadati</taxon>
        <taxon>Planctomycetota</taxon>
        <taxon>Planctomycetia</taxon>
        <taxon>Isosphaerales</taxon>
        <taxon>Isosphaeraceae</taxon>
        <taxon>Singulisphaera</taxon>
    </lineage>
</organism>
<dbReference type="EMBL" id="CP155447">
    <property type="protein sequence ID" value="XBH03189.1"/>
    <property type="molecule type" value="Genomic_DNA"/>
</dbReference>
<gene>
    <name evidence="4" type="ORF">V5E97_33515</name>
</gene>
<dbReference type="Pfam" id="PF20254">
    <property type="entry name" value="DMFA2_C"/>
    <property type="match status" value="1"/>
</dbReference>
<dbReference type="PANTHER" id="PTHR42535:SF2">
    <property type="entry name" value="CHROMOSOME UNDETERMINED SCAFFOLD_146, WHOLE GENOME SHOTGUN SEQUENCE"/>
    <property type="match status" value="1"/>
</dbReference>
<dbReference type="SUPFAM" id="SSF81296">
    <property type="entry name" value="E set domains"/>
    <property type="match status" value="1"/>
</dbReference>
<dbReference type="Pfam" id="PF13385">
    <property type="entry name" value="Laminin_G_3"/>
    <property type="match status" value="1"/>
</dbReference>
<name>A0AAU7CDX2_9BACT</name>